<evidence type="ECO:0000313" key="2">
    <source>
        <dbReference type="Proteomes" id="UP000429229"/>
    </source>
</evidence>
<dbReference type="OrthoDB" id="631431at2"/>
<evidence type="ECO:0008006" key="3">
    <source>
        <dbReference type="Google" id="ProtNLM"/>
    </source>
</evidence>
<comment type="caution">
    <text evidence="1">The sequence shown here is derived from an EMBL/GenBank/DDBJ whole genome shotgun (WGS) entry which is preliminary data.</text>
</comment>
<dbReference type="RefSeq" id="WP_160617466.1">
    <property type="nucleotide sequence ID" value="NZ_WTYR01000001.1"/>
</dbReference>
<proteinExistence type="predicted"/>
<dbReference type="AlphaFoldDB" id="A0A6I4U475"/>
<evidence type="ECO:0000313" key="1">
    <source>
        <dbReference type="EMBL" id="MXP10909.1"/>
    </source>
</evidence>
<accession>A0A6I4U475</accession>
<sequence length="301" mass="33440">MVFVALNALALVAWQAIPFSQVSEERYLAAAADHIAMLQGSKGQPGRVVLLGGSGVAFSISAEQLGETLGRPVYNGGIQASIGFRNLTDLYLPHLDPEKDTIVIVPELQLIDLDERYTSTYCDVVFLLKRVDLLANRPRCVPQIIHRTWSEIRYHAQGIEASNPIYRRSGFNEVGDLTSHLTVDHAAPDLRESALTPITKERLARFEAYVRNTLIAQGFDVVVIPAAVPEAICDRDSSHFQKILDRLDRLNGPRALKPDGRDFCLAETLFFDGAIHLDAGGRKIQTASVRRYLGRFFENVE</sequence>
<dbReference type="EMBL" id="WTYR01000001">
    <property type="protein sequence ID" value="MXP10909.1"/>
    <property type="molecule type" value="Genomic_DNA"/>
</dbReference>
<protein>
    <recommendedName>
        <fullName evidence="3">SGNH/GDSL hydrolase family protein</fullName>
    </recommendedName>
</protein>
<reference evidence="1 2" key="1">
    <citation type="submission" date="2019-12" db="EMBL/GenBank/DDBJ databases">
        <title>Genomic-based taxomic classification of the family Erythrobacteraceae.</title>
        <authorList>
            <person name="Xu L."/>
        </authorList>
    </citation>
    <scope>NUCLEOTIDE SEQUENCE [LARGE SCALE GENOMIC DNA]</scope>
    <source>
        <strain evidence="1 2">LMG 29519</strain>
    </source>
</reference>
<gene>
    <name evidence="1" type="ORF">GRI68_12035</name>
</gene>
<dbReference type="Proteomes" id="UP000429229">
    <property type="component" value="Unassembled WGS sequence"/>
</dbReference>
<name>A0A6I4U475_9SPHN</name>
<organism evidence="1 2">
    <name type="scientific">Alteriqipengyuania halimionae</name>
    <dbReference type="NCBI Taxonomy" id="1926630"/>
    <lineage>
        <taxon>Bacteria</taxon>
        <taxon>Pseudomonadati</taxon>
        <taxon>Pseudomonadota</taxon>
        <taxon>Alphaproteobacteria</taxon>
        <taxon>Sphingomonadales</taxon>
        <taxon>Erythrobacteraceae</taxon>
        <taxon>Alteriqipengyuania</taxon>
    </lineage>
</organism>
<keyword evidence="2" id="KW-1185">Reference proteome</keyword>